<name>U9UEG9_RHIID</name>
<dbReference type="HOGENOM" id="CLU_1603600_0_0_1"/>
<organism evidence="1">
    <name type="scientific">Rhizophagus irregularis (strain DAOM 181602 / DAOM 197198 / MUCL 43194)</name>
    <name type="common">Arbuscular mycorrhizal fungus</name>
    <name type="synonym">Glomus intraradices</name>
    <dbReference type="NCBI Taxonomy" id="747089"/>
    <lineage>
        <taxon>Eukaryota</taxon>
        <taxon>Fungi</taxon>
        <taxon>Fungi incertae sedis</taxon>
        <taxon>Mucoromycota</taxon>
        <taxon>Glomeromycotina</taxon>
        <taxon>Glomeromycetes</taxon>
        <taxon>Glomerales</taxon>
        <taxon>Glomeraceae</taxon>
        <taxon>Rhizophagus</taxon>
    </lineage>
</organism>
<dbReference type="AlphaFoldDB" id="U9UEG9"/>
<protein>
    <submittedName>
        <fullName evidence="1">Uncharacterized protein</fullName>
    </submittedName>
</protein>
<sequence length="166" mass="19366">MAMDYGKEIFDTYFNQGVNILSIYSTFSSYVKIYIEWGSLFIWLIDYIYSGLFFLKRRLFSLILLPLVHLLWMFIITIAPGIVFGVLLSDESYYLYKISTGFSIPAYDILKLKDDMKLKEVILKLKDDVKPKEEYGLKLEEIAGLFEGVDSGRLKMFQILTRLDGF</sequence>
<accession>U9UEG9</accession>
<proteinExistence type="predicted"/>
<reference evidence="1" key="1">
    <citation type="submission" date="2013-07" db="EMBL/GenBank/DDBJ databases">
        <title>The genome of an arbuscular mycorrhizal fungus provides insights into the evolution of the oldest plant symbiosis.</title>
        <authorList>
            <consortium name="DOE Joint Genome Institute"/>
            <person name="Tisserant E."/>
            <person name="Malbreil M."/>
            <person name="Kuo A."/>
            <person name="Kohler A."/>
            <person name="Symeonidi A."/>
            <person name="Balestrini R."/>
            <person name="Charron P."/>
            <person name="Duensing N."/>
            <person name="Frei-dit-Frey N."/>
            <person name="Gianinazzi-Pearson V."/>
            <person name="Gilbert B."/>
            <person name="Handa Y."/>
            <person name="Hijri M."/>
            <person name="Kaul R."/>
            <person name="Kawaguchi M."/>
            <person name="Krajinski F."/>
            <person name="Lammers P."/>
            <person name="Lapierre D."/>
            <person name="Masclaux F.G."/>
            <person name="Murat C."/>
            <person name="Morin E."/>
            <person name="Ndikumana S."/>
            <person name="Pagni M."/>
            <person name="Petitpierre D."/>
            <person name="Requena N."/>
            <person name="Rosikiewicz P."/>
            <person name="Riley R."/>
            <person name="Saito K."/>
            <person name="San Clemente H."/>
            <person name="Shapiro H."/>
            <person name="van Tuinen D."/>
            <person name="Becard G."/>
            <person name="Bonfante P."/>
            <person name="Paszkowski U."/>
            <person name="Shachar-Hill Y."/>
            <person name="Young J.P."/>
            <person name="Sanders I.R."/>
            <person name="Henrissat B."/>
            <person name="Rensing S.A."/>
            <person name="Grigoriev I.V."/>
            <person name="Corradi N."/>
            <person name="Roux C."/>
            <person name="Martin F."/>
        </authorList>
    </citation>
    <scope>NUCLEOTIDE SEQUENCE</scope>
    <source>
        <strain evidence="1">DAOM 197198</strain>
    </source>
</reference>
<evidence type="ECO:0000313" key="1">
    <source>
        <dbReference type="EMBL" id="ESA18042.1"/>
    </source>
</evidence>
<dbReference type="EMBL" id="KI279585">
    <property type="protein sequence ID" value="ESA18042.1"/>
    <property type="molecule type" value="Genomic_DNA"/>
</dbReference>
<gene>
    <name evidence="1" type="ORF">GLOINDRAFT_93612</name>
</gene>